<gene>
    <name evidence="2" type="ORF">Lalb_Chr01g0021381</name>
</gene>
<keyword evidence="3" id="KW-1185">Reference proteome</keyword>
<comment type="caution">
    <text evidence="2">The sequence shown here is derived from an EMBL/GenBank/DDBJ whole genome shotgun (WGS) entry which is preliminary data.</text>
</comment>
<proteinExistence type="predicted"/>
<evidence type="ECO:0000313" key="2">
    <source>
        <dbReference type="EMBL" id="KAE9622066.1"/>
    </source>
</evidence>
<evidence type="ECO:0000313" key="3">
    <source>
        <dbReference type="Proteomes" id="UP000447434"/>
    </source>
</evidence>
<feature type="region of interest" description="Disordered" evidence="1">
    <location>
        <begin position="108"/>
        <end position="133"/>
    </location>
</feature>
<protein>
    <submittedName>
        <fullName evidence="2">Uncharacterized protein</fullName>
    </submittedName>
</protein>
<dbReference type="AlphaFoldDB" id="A0A6A4RB92"/>
<sequence>MLLGEVKKEEFSNSQARYDPFNLEYVFSNIDSYSFHEIFDNRVSIPGCDLKNVRVHQDLLHYPIVSTNSIGTKKFDPYPLSQKRIIATIIHFHNNLINSDPSKIPFPSSCTISSPNETSNLSPKKKKWESEIE</sequence>
<name>A0A6A4RB92_LUPAL</name>
<organism evidence="2 3">
    <name type="scientific">Lupinus albus</name>
    <name type="common">White lupine</name>
    <name type="synonym">Lupinus termis</name>
    <dbReference type="NCBI Taxonomy" id="3870"/>
    <lineage>
        <taxon>Eukaryota</taxon>
        <taxon>Viridiplantae</taxon>
        <taxon>Streptophyta</taxon>
        <taxon>Embryophyta</taxon>
        <taxon>Tracheophyta</taxon>
        <taxon>Spermatophyta</taxon>
        <taxon>Magnoliopsida</taxon>
        <taxon>eudicotyledons</taxon>
        <taxon>Gunneridae</taxon>
        <taxon>Pentapetalae</taxon>
        <taxon>rosids</taxon>
        <taxon>fabids</taxon>
        <taxon>Fabales</taxon>
        <taxon>Fabaceae</taxon>
        <taxon>Papilionoideae</taxon>
        <taxon>50 kb inversion clade</taxon>
        <taxon>genistoids sensu lato</taxon>
        <taxon>core genistoids</taxon>
        <taxon>Genisteae</taxon>
        <taxon>Lupinus</taxon>
    </lineage>
</organism>
<dbReference type="EMBL" id="WOCE01000001">
    <property type="protein sequence ID" value="KAE9622066.1"/>
    <property type="molecule type" value="Genomic_DNA"/>
</dbReference>
<reference evidence="3" key="1">
    <citation type="journal article" date="2020" name="Nat. Commun.">
        <title>Genome sequence of the cluster root forming white lupin.</title>
        <authorList>
            <person name="Hufnagel B."/>
            <person name="Marques A."/>
            <person name="Soriano A."/>
            <person name="Marques L."/>
            <person name="Divol F."/>
            <person name="Doumas P."/>
            <person name="Sallet E."/>
            <person name="Mancinotti D."/>
            <person name="Carrere S."/>
            <person name="Marande W."/>
            <person name="Arribat S."/>
            <person name="Keller J."/>
            <person name="Huneau C."/>
            <person name="Blein T."/>
            <person name="Aime D."/>
            <person name="Laguerre M."/>
            <person name="Taylor J."/>
            <person name="Schubert V."/>
            <person name="Nelson M."/>
            <person name="Geu-Flores F."/>
            <person name="Crespi M."/>
            <person name="Gallardo-Guerrero K."/>
            <person name="Delaux P.-M."/>
            <person name="Salse J."/>
            <person name="Berges H."/>
            <person name="Guyot R."/>
            <person name="Gouzy J."/>
            <person name="Peret B."/>
        </authorList>
    </citation>
    <scope>NUCLEOTIDE SEQUENCE [LARGE SCALE GENOMIC DNA]</scope>
    <source>
        <strain evidence="3">cv. Amiga</strain>
    </source>
</reference>
<evidence type="ECO:0000256" key="1">
    <source>
        <dbReference type="SAM" id="MobiDB-lite"/>
    </source>
</evidence>
<feature type="compositionally biased region" description="Polar residues" evidence="1">
    <location>
        <begin position="108"/>
        <end position="122"/>
    </location>
</feature>
<dbReference type="Proteomes" id="UP000447434">
    <property type="component" value="Chromosome 1"/>
</dbReference>
<accession>A0A6A4RB92</accession>